<feature type="domain" description="Carrier" evidence="6">
    <location>
        <begin position="28"/>
        <end position="102"/>
    </location>
</feature>
<dbReference type="SMART" id="SM00824">
    <property type="entry name" value="PKS_TE"/>
    <property type="match status" value="1"/>
</dbReference>
<dbReference type="Pfam" id="PF00501">
    <property type="entry name" value="AMP-binding"/>
    <property type="match status" value="4"/>
</dbReference>
<dbReference type="InterPro" id="IPR023213">
    <property type="entry name" value="CAT-like_dom_sf"/>
</dbReference>
<evidence type="ECO:0000256" key="1">
    <source>
        <dbReference type="ARBA" id="ARBA00001957"/>
    </source>
</evidence>
<comment type="caution">
    <text evidence="7">The sequence shown here is derived from an EMBL/GenBank/DDBJ whole genome shotgun (WGS) entry which is preliminary data.</text>
</comment>
<dbReference type="SUPFAM" id="SSF56801">
    <property type="entry name" value="Acetyl-CoA synthetase-like"/>
    <property type="match status" value="4"/>
</dbReference>
<organism evidence="7 8">
    <name type="scientific">Pseudomonas corrugata</name>
    <dbReference type="NCBI Taxonomy" id="47879"/>
    <lineage>
        <taxon>Bacteria</taxon>
        <taxon>Pseudomonadati</taxon>
        <taxon>Pseudomonadota</taxon>
        <taxon>Gammaproteobacteria</taxon>
        <taxon>Pseudomonadales</taxon>
        <taxon>Pseudomonadaceae</taxon>
        <taxon>Pseudomonas</taxon>
    </lineage>
</organism>
<dbReference type="Gene3D" id="3.40.50.1820">
    <property type="entry name" value="alpha/beta hydrolase"/>
    <property type="match status" value="2"/>
</dbReference>
<dbReference type="CDD" id="cd19544">
    <property type="entry name" value="E-C_NRPS"/>
    <property type="match status" value="2"/>
</dbReference>
<dbReference type="FunFam" id="3.40.50.980:FF:000002">
    <property type="entry name" value="Enterobactin synthetase component F"/>
    <property type="match status" value="1"/>
</dbReference>
<dbReference type="GO" id="GO:0072330">
    <property type="term" value="P:monocarboxylic acid biosynthetic process"/>
    <property type="evidence" value="ECO:0007669"/>
    <property type="project" value="UniProtKB-ARBA"/>
</dbReference>
<dbReference type="EMBL" id="JABFMR010000032">
    <property type="protein sequence ID" value="NUT89550.1"/>
    <property type="molecule type" value="Genomic_DNA"/>
</dbReference>
<dbReference type="InterPro" id="IPR010071">
    <property type="entry name" value="AA_adenyl_dom"/>
</dbReference>
<dbReference type="SUPFAM" id="SSF52777">
    <property type="entry name" value="CoA-dependent acyltransferases"/>
    <property type="match status" value="8"/>
</dbReference>
<dbReference type="PROSITE" id="PS00012">
    <property type="entry name" value="PHOSPHOPANTETHEINE"/>
    <property type="match status" value="5"/>
</dbReference>
<dbReference type="Gene3D" id="3.30.300.30">
    <property type="match status" value="4"/>
</dbReference>
<dbReference type="CDD" id="cd19531">
    <property type="entry name" value="LCL_NRPS-like"/>
    <property type="match status" value="2"/>
</dbReference>
<proteinExistence type="inferred from homology"/>
<dbReference type="CDD" id="cd12117">
    <property type="entry name" value="A_NRPS_Srf_like"/>
    <property type="match status" value="1"/>
</dbReference>
<dbReference type="FunFam" id="1.10.1200.10:FF:000016">
    <property type="entry name" value="Non-ribosomal peptide synthase"/>
    <property type="match status" value="1"/>
</dbReference>
<evidence type="ECO:0000256" key="3">
    <source>
        <dbReference type="ARBA" id="ARBA00022450"/>
    </source>
</evidence>
<keyword evidence="3" id="KW-0596">Phosphopantetheine</keyword>
<dbReference type="InterPro" id="IPR029058">
    <property type="entry name" value="AB_hydrolase_fold"/>
</dbReference>
<dbReference type="Gene3D" id="3.30.559.30">
    <property type="entry name" value="Nonribosomal peptide synthetase, condensation domain"/>
    <property type="match status" value="4"/>
</dbReference>
<dbReference type="FunFam" id="3.30.300.30:FF:000010">
    <property type="entry name" value="Enterobactin synthetase component F"/>
    <property type="match status" value="4"/>
</dbReference>
<dbReference type="Pfam" id="PF13193">
    <property type="entry name" value="AMP-binding_C"/>
    <property type="match status" value="4"/>
</dbReference>
<dbReference type="GO" id="GO:0031177">
    <property type="term" value="F:phosphopantetheine binding"/>
    <property type="evidence" value="ECO:0007669"/>
    <property type="project" value="InterPro"/>
</dbReference>
<comment type="cofactor">
    <cofactor evidence="1">
        <name>pantetheine 4'-phosphate</name>
        <dbReference type="ChEBI" id="CHEBI:47942"/>
    </cofactor>
</comment>
<dbReference type="Pfam" id="PF00550">
    <property type="entry name" value="PP-binding"/>
    <property type="match status" value="5"/>
</dbReference>
<dbReference type="InterPro" id="IPR020806">
    <property type="entry name" value="PKS_PP-bd"/>
</dbReference>
<evidence type="ECO:0000313" key="7">
    <source>
        <dbReference type="EMBL" id="NUT89550.1"/>
    </source>
</evidence>
<dbReference type="PANTHER" id="PTHR45527">
    <property type="entry name" value="NONRIBOSOMAL PEPTIDE SYNTHETASE"/>
    <property type="match status" value="1"/>
</dbReference>
<dbReference type="Gene3D" id="1.10.1200.10">
    <property type="entry name" value="ACP-like"/>
    <property type="match status" value="5"/>
</dbReference>
<dbReference type="Pfam" id="PF00975">
    <property type="entry name" value="Thioesterase"/>
    <property type="match status" value="2"/>
</dbReference>
<dbReference type="InterPro" id="IPR025110">
    <property type="entry name" value="AMP-bd_C"/>
</dbReference>
<evidence type="ECO:0000259" key="6">
    <source>
        <dbReference type="PROSITE" id="PS50075"/>
    </source>
</evidence>
<dbReference type="Gene3D" id="3.30.559.10">
    <property type="entry name" value="Chloramphenicol acetyltransferase-like domain"/>
    <property type="match status" value="4"/>
</dbReference>
<dbReference type="SUPFAM" id="SSF53474">
    <property type="entry name" value="alpha/beta-Hydrolases"/>
    <property type="match status" value="2"/>
</dbReference>
<evidence type="ECO:0000256" key="5">
    <source>
        <dbReference type="ARBA" id="ARBA00022598"/>
    </source>
</evidence>
<keyword evidence="5" id="KW-0436">Ligase</keyword>
<feature type="domain" description="Carrier" evidence="6">
    <location>
        <begin position="2167"/>
        <end position="2242"/>
    </location>
</feature>
<dbReference type="GO" id="GO:0044550">
    <property type="term" value="P:secondary metabolite biosynthetic process"/>
    <property type="evidence" value="ECO:0007669"/>
    <property type="project" value="UniProtKB-ARBA"/>
</dbReference>
<dbReference type="Proteomes" id="UP000536720">
    <property type="component" value="Unassembled WGS sequence"/>
</dbReference>
<dbReference type="InterPro" id="IPR045851">
    <property type="entry name" value="AMP-bd_C_sf"/>
</dbReference>
<dbReference type="GO" id="GO:0016874">
    <property type="term" value="F:ligase activity"/>
    <property type="evidence" value="ECO:0007669"/>
    <property type="project" value="UniProtKB-KW"/>
</dbReference>
<evidence type="ECO:0000313" key="8">
    <source>
        <dbReference type="Proteomes" id="UP000536720"/>
    </source>
</evidence>
<dbReference type="PROSITE" id="PS50075">
    <property type="entry name" value="CARRIER"/>
    <property type="match status" value="5"/>
</dbReference>
<dbReference type="NCBIfam" id="TIGR01733">
    <property type="entry name" value="AA-adenyl-dom"/>
    <property type="match status" value="4"/>
</dbReference>
<dbReference type="FunFam" id="3.30.559.10:FF:000064">
    <property type="entry name" value="Non-ribosomal peptide synthetase OfaC"/>
    <property type="match status" value="1"/>
</dbReference>
<protein>
    <submittedName>
        <fullName evidence="7">Amino acid adenylation domain-containing protein</fullName>
    </submittedName>
</protein>
<dbReference type="InterPro" id="IPR001242">
    <property type="entry name" value="Condensation_dom"/>
</dbReference>
<dbReference type="InterPro" id="IPR000873">
    <property type="entry name" value="AMP-dep_synth/lig_dom"/>
</dbReference>
<dbReference type="InterPro" id="IPR001031">
    <property type="entry name" value="Thioesterase"/>
</dbReference>
<dbReference type="SMART" id="SM00823">
    <property type="entry name" value="PKS_PP"/>
    <property type="match status" value="5"/>
</dbReference>
<dbReference type="InterPro" id="IPR009081">
    <property type="entry name" value="PP-bd_ACP"/>
</dbReference>
<dbReference type="InterPro" id="IPR020845">
    <property type="entry name" value="AMP-binding_CS"/>
</dbReference>
<name>A0A7Y5Z9K0_9PSED</name>
<dbReference type="Pfam" id="PF00668">
    <property type="entry name" value="Condensation"/>
    <property type="match status" value="4"/>
</dbReference>
<accession>A0A7Y5Z9K0</accession>
<dbReference type="PANTHER" id="PTHR45527:SF1">
    <property type="entry name" value="FATTY ACID SYNTHASE"/>
    <property type="match status" value="1"/>
</dbReference>
<dbReference type="FunFam" id="3.40.50.980:FF:000001">
    <property type="entry name" value="Non-ribosomal peptide synthetase"/>
    <property type="match status" value="4"/>
</dbReference>
<dbReference type="GO" id="GO:0043041">
    <property type="term" value="P:amino acid activation for nonribosomal peptide biosynthetic process"/>
    <property type="evidence" value="ECO:0007669"/>
    <property type="project" value="TreeGrafter"/>
</dbReference>
<dbReference type="NCBIfam" id="NF003417">
    <property type="entry name" value="PRK04813.1"/>
    <property type="match status" value="4"/>
</dbReference>
<keyword evidence="4" id="KW-0597">Phosphoprotein</keyword>
<dbReference type="FunFam" id="2.30.38.10:FF:000001">
    <property type="entry name" value="Non-ribosomal peptide synthetase PvdI"/>
    <property type="match status" value="4"/>
</dbReference>
<dbReference type="Gene3D" id="3.40.50.980">
    <property type="match status" value="8"/>
</dbReference>
<dbReference type="GO" id="GO:0005829">
    <property type="term" value="C:cytosol"/>
    <property type="evidence" value="ECO:0007669"/>
    <property type="project" value="TreeGrafter"/>
</dbReference>
<dbReference type="CDD" id="cd05930">
    <property type="entry name" value="A_NRPS"/>
    <property type="match status" value="2"/>
</dbReference>
<reference evidence="7 8" key="1">
    <citation type="journal article" date="2020" name="Front. Plant Sci.">
        <title>Isolation of Rhizosphere Bacteria That Improve Quality and Water Stress Tolerance in Greenhouse Ornamentals.</title>
        <authorList>
            <person name="Nordstedt N.P."/>
            <person name="Jones M.L."/>
        </authorList>
    </citation>
    <scope>NUCLEOTIDE SEQUENCE [LARGE SCALE GENOMIC DNA]</scope>
    <source>
        <strain evidence="7 8">C7D2</strain>
    </source>
</reference>
<evidence type="ECO:0000256" key="4">
    <source>
        <dbReference type="ARBA" id="ARBA00022553"/>
    </source>
</evidence>
<feature type="non-terminal residue" evidence="7">
    <location>
        <position position="1"/>
    </location>
</feature>
<dbReference type="CDD" id="cd17646">
    <property type="entry name" value="A_NRPS_AB3403-like"/>
    <property type="match status" value="1"/>
</dbReference>
<feature type="domain" description="Carrier" evidence="6">
    <location>
        <begin position="4300"/>
        <end position="4374"/>
    </location>
</feature>
<evidence type="ECO:0000256" key="2">
    <source>
        <dbReference type="ARBA" id="ARBA00006432"/>
    </source>
</evidence>
<dbReference type="FunFam" id="3.30.559.10:FF:000012">
    <property type="entry name" value="Non-ribosomal peptide synthetase"/>
    <property type="match status" value="2"/>
</dbReference>
<feature type="domain" description="Carrier" evidence="6">
    <location>
        <begin position="1098"/>
        <end position="1173"/>
    </location>
</feature>
<feature type="domain" description="Carrier" evidence="6">
    <location>
        <begin position="3224"/>
        <end position="3298"/>
    </location>
</feature>
<dbReference type="PROSITE" id="PS00455">
    <property type="entry name" value="AMP_BINDING"/>
    <property type="match status" value="4"/>
</dbReference>
<dbReference type="InterPro" id="IPR006162">
    <property type="entry name" value="Ppantetheine_attach_site"/>
</dbReference>
<dbReference type="FunFam" id="3.40.50.12780:FF:000012">
    <property type="entry name" value="Non-ribosomal peptide synthetase"/>
    <property type="match status" value="4"/>
</dbReference>
<dbReference type="InterPro" id="IPR020802">
    <property type="entry name" value="TesA-like"/>
</dbReference>
<comment type="similarity">
    <text evidence="2">Belongs to the ATP-dependent AMP-binding enzyme family.</text>
</comment>
<dbReference type="InterPro" id="IPR036736">
    <property type="entry name" value="ACP-like_sf"/>
</dbReference>
<dbReference type="SUPFAM" id="SSF47336">
    <property type="entry name" value="ACP-like"/>
    <property type="match status" value="5"/>
</dbReference>
<dbReference type="FunFam" id="1.10.1200.10:FF:000005">
    <property type="entry name" value="Nonribosomal peptide synthetase 1"/>
    <property type="match status" value="4"/>
</dbReference>
<dbReference type="FunFam" id="3.30.559.30:FF:000001">
    <property type="entry name" value="Non-ribosomal peptide synthetase"/>
    <property type="match status" value="1"/>
</dbReference>
<dbReference type="FunFam" id="3.30.559.30:FF:000028">
    <property type="entry name" value="Non-ribosomal peptide synthetase OfaC"/>
    <property type="match status" value="2"/>
</dbReference>
<sequence length="4961" mass="542720">PLTTNGKLDRKALPAPDQSAVISREYEAPQGEVESAIARIWQDLLKLERVGRHDNFFELGGHSLLAVKLIERMRQVDLSADVRVLFGQPTLAALAAAVGGHADVVVPANLIPAGCTRITPDMLPLADLDQEAIDRIVAAVPGGVANVQDIYALAPLQEGILYHHLAAEQGDPYVLQVMFGFDSRERLQAFAQALQSVVSRNDILRTSMAWQGLESPVQVVWRHATLALEEIGLDPAAGDAVQQLHERFDPRHYRLDIAQAPLMRLAYAQDLANQRWVGMLLFHHVALDHTALEVVVHEMQASLLDQAELLAPAVPYRNHVAQARLGVSREQHEAFFRDMLGDIDEPTLPFGLLNVQGDGSGIEEVQQGVDAALAQRLRAQARQLGVSAASLVHLAWGQVVGRVSGREEVVFGTVLMGRMQGGDGADRALGMFINTLPLRVSVGQTDVRTGVKATHARLSGLLGHEHASLALAQRCSGVPASLPLFSTLLNYRHSAGEAASEQAISAWHGIHTLGMEERTNYPLCLNVDDLGEGFLLTAQAVVEVGARRVCGYMHRALESLVQALEHAPDAPLRELSIVPADEREQLLVAFNATDAEYPLEQTIHGLFEDQVRRTPDALAVRHGRHQLNYRELNGLSNRLAHYLRKQGVQPDSRVAICVERGLDMVVGLLAILKAGGGYVPLDPAYPADRIAYMLEDSAPAAILVQTATRGLLGETAIPLIDLDKGIWQDEAAPNPQVDGLTSAHLAYVIYTSGSTGLPKGVMIEHRNTVNFLTWAHRSFDAQTLSKTLFSTSLNFDLAVYECFAPLTSGGSIEVVTNVLELQQGEHDITLINTVPSALKALLESGGLSDGVDTVNVAGEALKRSLVETLFEQTSVKRLCNLYGPSETTTYSSWVSMAREDGFAAHIGKPVANTQFYLLDEHKQPVPLGVPGEIYIGGAGVARGYLNRDDLTAERFLRDPFSSEPNARMYKTGDLGRYLPDGNIEYLGRNDDQVKIRGFRIELGEIEAKLAQHEAVKEAVVLAREDVPGDKRLVAYFTQSETVDIETLRRHLQAQLPEYMVPVAYVLLATLPLTPNGKLDRKALPAPDLDSVITRGYEAPRGEIETTLAQIWQDLLGLQQVGRHDQFFELGGHSLLAMQLISQVRLRLGVELSLTALFAHPGLMELAQAVSQAGRSTLPEIVRASRDEPLPLSFAQQRLWFLAQMEGASSAYHMPAGLRLRGTLDHVALQRALDRIVARHEALRTTFVQAQGEEPWQCIAAADSGFALLQHDFSERIDAETEVHALAAREAVDAFDLEHGPLIRGRLIRLGDEEHVLLVTMHHIVSDAWSMGVLVKELAALYEAFRHDLEDPLPTLAVQYGDYALWQRRWLSGEVLQAQSSYWRQTLADAPALLMLPTDRARPAQQDYSGAALPLAFDAELTANLKTLSQRHGVTLYMTLMAAWAALLSRLCGQDDVVIGSPVANRTRSEVEGLIGFFVNTLAVRIDVSGAPTVEALLARVRHQTLGAQAHQDLPFEQVVEVLNPVRSLSHSPLFQAMLSWQTLDNSELVLGDLKLESLGVASNIAKFDLSLELGEAQGQIFGALEYATALFDEATVQRYLGYFERVVRAMVASDQTLIEQIPLVDDAERQHLLVGLNANQAPYPREQTIHQLFEAQVATRPQAIAVVFEGERLSYAELNRQANQLAHHLIGLGIRPDDRVAICVERSAEMLVGLLAVLKAGGGYVPLDPAYPAERLAYMIADSAPVALLTQRALQDRLPPLATPVVLLDYVERVRSGIATGREDNPVVANLGVRHLAYVIYTSGSTGAPKGVMIEHRGLVNYCVDAVRLFELTPADTVLQQNTLNFDLSVEEIFPALVAGATLAPTRVLFGSVELQQDAGLRPTFVHLTAAHWHTLAAEWHSTPAQARDHLCDVRLVNVTGDALSMQKLQMWDAVRPAHTRLINTYGPTEATVSCTAAYMHYDADGAVGNATIGTPMANTRIYLLDMHRQPVPFGVAGEIYIGGDGVARGYLNLDAINAERFLVDPFSDQPDARMYKTGDLARYRPDGRIEYLGRNDFQVKVRGFRIELGEIETRLSHCAGVKEAAVIVREDTPGDKRLVAYVVPQVGITLNAAALRSELSTLLAEYMVPSAFVSLAALPLTPNRKLDRQALPAPDAEAFASRTHVAPQGATEVALAQIWQGMLNVEAVGRHDHFFELGGHSLLVMRLIAQVREQLGVELSLNEVFAQPELSALAQVLARAARSTRPDIVPVSREQALPLSFAQQRLWFLAQLDNASAAYHIPTGLRLRGALDTAALGRALDRIVARHEALRTTFVQGQEVEQRIAPADIGFALQRHDLSAHPDAEAELSRMAGEEARQAFDLSRGPLARGRLVRMGDADHVLLVTLHHIVSDGWSADVLTRELGVLYAAFSQGQDDPLPALSVQYADYAVWQRRWLTGEVLSRQEHYWQDTLAGAPALLTLPTDRPRPAQQDHSGHAVGIAFDEALTEGLKALSQRHGATLFMTVMAAWAALLSRMSGQDDVVIGTPTANRMQAEVEDLIGLFVNTLAVRVEVSPELTVETLLQRVKAQTLGAQAHQDLPFEQVVEVVRPLRSLSHSPVFQAMLSWQNSETGGMELSELSLQGLGVTSRTAKFDVLLDMALIDGRLFGSLEYATALFDQATMERYLGYLECILHAMVADEQALVAQIPLLEDAERRHLLEAFNATAVDYPQGLTLHGLFEARVTTCPDAVAVVFEAQQLSYAQLNQRANQIAHRLLALGIRPDDRVAICMDRSVEMVAALLGILKSGAAYVPLDPDYPADRLAYMLENSAPAVVLTQRVLQASLPATDARVMVFEDEDFATQPTGNPQVSGLHASHLAYVIYTSGSTGLPKGVMNEHGAVVNRLLWMQDAYTLSAADAVLQKTPFSFDVSVWEFFWPLFTGARLVMARPGGHRDPAYLREVIQTQGITTLHFVPSMLDVFLAHGEAGECEGLRQVMCSGEALPGHLVRRFKAQLPQTALHNLYGPTEAAVDVTAWDCSGAETPDSTPIGKPIANTRIYLLDAHQQPVPMGVAGEIYIGGVQVARGYLHRAELTAERFLADPFSDRPNARMYRTGDLGRYLADGNIDYLGRNDDQVKIRGFRIELGEIEAKLAQHGAIKEAVVLAREDVPGAKRLVAYFTVHSDEHRVEIESLRTQLQGQLPEYMVPAAYVQLEALPLTPNGKLDRKALPAPDLSSVITREYEAPQGAVETTLAQLWAELLKVEKVGRHDHFFELGGHSLLAVTLIERMRQAGLSADVRVLFGQPTLAALAAAVGGATEIVVPHNGIVPGCERITPQMLPLADLTQQEIDAIVAGVPGGVSNVQDIYALAPLQEGILYHHLVSPQGDLYVQQAMFNLDDRARLDAFVNALQGVIDRHDILRTAVLWDGLREPVQVVLREASLAVQTCTVEPGQDVMAQLRERFDPRHYRLDVRQAPMMRLACAYDGEHQRWVALLLFHHIALDHTALDVIQHDMQAYLLGQQAQLGDAVPYRNYVAQARLGVTQSAHEAFFRDMLADIQEPTLPFGLQDVQGDSHVIEQARLGVDDSLNRRLRTQSRLLGVSAASLHHLAWARVVGAVSGREDVVFGTVLMGRMQGGEGADRALGLFINTLPLRVDVGVDGARAGVKTTHARLTALLGHEHASLALAQRCSGVATSTPLFSALLNYRHTATQVTQEAQSAWNGIEGLGGEEWSNYPLSLNVDDLGEGFVLTALAESRIGAERICGYMHTALESLVDALEHTPEVPLRELAILPAAERRQLLVDFNATDSVYPREETVHGLFEAQVRARPDGIALQHGAQQLTYRELHEQASHLAHCLLERGVQPGSRVAIMLNRSFELIISELAILKCAAVYVPLDHHAPEERQRFMLQDSAAVLVLTTSDRVLPEDMPRLDLDTLQLIQAARSAVFPTQTSDTPAYIMYTSGSTGHPKGVIVPHLAIGRLAINNGYTDFGVQDRVAFASNPAFDASTMEVWGALLNGGRLVIIDHETLLSPTQFAQALTEAEVSVLFLTTAMFNQYLMLIPDALAGLRILLCGGERGDPASFRRLLAHAPSLRLVHCYGPTETTTFATTHVVTAVPHGATSVPIGRPIANTRVYILDAARQPVPVGVAGEIHIGGVGVALGYLNRPDLTEERFIADPFSDSGSARLYRSGDLGRWLPDGTIEYLDRNDGQVKIRGFRIELGEIEARLHECHGVREALVVAREDSPGDKRLIAYYTEHENGGGLDADVLRAQLRSVLPEYMIPAAYVRLMALPLTLNGKVNTGALPVPELHAYGSQGYEAPQGDLEVTLAGLWADVLKLEQVGRHDNFFELGGHSLLAIRLVGLLAQANLTVSLAELFQHESVASMASMLQTRTEDAQVKEAIVPVRTTGQQNPLFLVHEFSGLDLYFPMLGKHIDPDIPVYGLPAVEWGEPQLQTMECMASRLVGIIRSVQPEGPYRLAGWSFGGVLAYETAIQLIGLDEKVEFVGLIDSYLPRLVDQGRSRWALDEAHKLHLLDRCDVFWRAALPGEEVLAAILEKLVDLQGQLDRFDFDGLVQHCRDEAVLPAELAVYSAEQLWQYLDREVAHGHALAHYMVYPISVPVHLLVAEERKDDAPEHAGYLGWDAVLPTSQLHCVKVPGNHQSMMQMPHVQALGQAISAALHTVASRPVPSAKSGYQPLLTIQGGRADRAPIFCVPGAGDSVTGFIGLTDAFGPDWPIHGLQHRGLDGSTEPFSLVETAAQAYLEAIDKVQPEGPVHLLGHSFGGWIVFEMAARLHARGRKVASLTLIDSESPGGNGVVGRPYTGTGVLNRLIEAMQLASGKSLGIDATVFGAQDDTAQMRLLHAGMVRAGMLPQRSAVDSMRGPARAFGTALRTVYQPQHQYTGPVRLVLANDPTLDTAGNKREQQQMIEGWRKHVPDLSIWYGPGNHFTILKAPHVHNLAAWWQDGLPMLDEEEASDYV</sequence>
<gene>
    <name evidence="7" type="ORF">HNO91_24275</name>
</gene>
<dbReference type="Gene3D" id="2.30.38.10">
    <property type="entry name" value="Luciferase, Domain 3"/>
    <property type="match status" value="4"/>
</dbReference>